<proteinExistence type="predicted"/>
<feature type="domain" description="N-acetyltransferase" evidence="2">
    <location>
        <begin position="62"/>
        <end position="213"/>
    </location>
</feature>
<dbReference type="AlphaFoldDB" id="A0A0D2PF01"/>
<gene>
    <name evidence="3" type="ORF">HYPSUDRAFT_44924</name>
</gene>
<name>A0A0D2PF01_HYPSF</name>
<dbReference type="PANTHER" id="PTHR43415:SF3">
    <property type="entry name" value="GNAT-FAMILY ACETYLTRANSFERASE"/>
    <property type="match status" value="1"/>
</dbReference>
<keyword evidence="4" id="KW-1185">Reference proteome</keyword>
<dbReference type="GO" id="GO:0016747">
    <property type="term" value="F:acyltransferase activity, transferring groups other than amino-acyl groups"/>
    <property type="evidence" value="ECO:0007669"/>
    <property type="project" value="InterPro"/>
</dbReference>
<dbReference type="PANTHER" id="PTHR43415">
    <property type="entry name" value="SPERMIDINE N(1)-ACETYLTRANSFERASE"/>
    <property type="match status" value="1"/>
</dbReference>
<organism evidence="3 4">
    <name type="scientific">Hypholoma sublateritium (strain FD-334 SS-4)</name>
    <dbReference type="NCBI Taxonomy" id="945553"/>
    <lineage>
        <taxon>Eukaryota</taxon>
        <taxon>Fungi</taxon>
        <taxon>Dikarya</taxon>
        <taxon>Basidiomycota</taxon>
        <taxon>Agaricomycotina</taxon>
        <taxon>Agaricomycetes</taxon>
        <taxon>Agaricomycetidae</taxon>
        <taxon>Agaricales</taxon>
        <taxon>Agaricineae</taxon>
        <taxon>Strophariaceae</taxon>
        <taxon>Hypholoma</taxon>
    </lineage>
</organism>
<accession>A0A0D2PF01</accession>
<evidence type="ECO:0000256" key="1">
    <source>
        <dbReference type="SAM" id="MobiDB-lite"/>
    </source>
</evidence>
<dbReference type="SUPFAM" id="SSF55729">
    <property type="entry name" value="Acyl-CoA N-acyltransferases (Nat)"/>
    <property type="match status" value="1"/>
</dbReference>
<dbReference type="Pfam" id="PF00583">
    <property type="entry name" value="Acetyltransf_1"/>
    <property type="match status" value="1"/>
</dbReference>
<dbReference type="EMBL" id="KN817585">
    <property type="protein sequence ID" value="KJA18760.1"/>
    <property type="molecule type" value="Genomic_DNA"/>
</dbReference>
<feature type="compositionally biased region" description="Low complexity" evidence="1">
    <location>
        <begin position="83"/>
        <end position="101"/>
    </location>
</feature>
<sequence>MFELPCGVRLRAFRPSASSSSATSNTSIISDIDNIIGIYNDPTLAPLVTQRLLVPRGGKLKDEFQKAIDNDAEMFCIIESMPVSSSSTSSPAPAPTGQSPARRVAWDHDTPRFVGFTALWAGAERAHRHSSFSLVLLPEAHGKGVGTAVTRFMLDHAFVHLNTHRISLSAFEGNDIALTVYRKCGFIDEGRLRKAYWVGGQWKDYINMGILIEDWIEKEQVAGAPVRST</sequence>
<dbReference type="CDD" id="cd04301">
    <property type="entry name" value="NAT_SF"/>
    <property type="match status" value="1"/>
</dbReference>
<feature type="region of interest" description="Disordered" evidence="1">
    <location>
        <begin position="83"/>
        <end position="103"/>
    </location>
</feature>
<evidence type="ECO:0000259" key="2">
    <source>
        <dbReference type="PROSITE" id="PS51186"/>
    </source>
</evidence>
<dbReference type="InterPro" id="IPR016181">
    <property type="entry name" value="Acyl_CoA_acyltransferase"/>
</dbReference>
<dbReference type="Proteomes" id="UP000054270">
    <property type="component" value="Unassembled WGS sequence"/>
</dbReference>
<evidence type="ECO:0000313" key="4">
    <source>
        <dbReference type="Proteomes" id="UP000054270"/>
    </source>
</evidence>
<dbReference type="PROSITE" id="PS51186">
    <property type="entry name" value="GNAT"/>
    <property type="match status" value="1"/>
</dbReference>
<dbReference type="Gene3D" id="3.40.630.30">
    <property type="match status" value="1"/>
</dbReference>
<dbReference type="OrthoDB" id="630895at2759"/>
<dbReference type="InterPro" id="IPR000182">
    <property type="entry name" value="GNAT_dom"/>
</dbReference>
<reference evidence="4" key="1">
    <citation type="submission" date="2014-04" db="EMBL/GenBank/DDBJ databases">
        <title>Evolutionary Origins and Diversification of the Mycorrhizal Mutualists.</title>
        <authorList>
            <consortium name="DOE Joint Genome Institute"/>
            <consortium name="Mycorrhizal Genomics Consortium"/>
            <person name="Kohler A."/>
            <person name="Kuo A."/>
            <person name="Nagy L.G."/>
            <person name="Floudas D."/>
            <person name="Copeland A."/>
            <person name="Barry K.W."/>
            <person name="Cichocki N."/>
            <person name="Veneault-Fourrey C."/>
            <person name="LaButti K."/>
            <person name="Lindquist E.A."/>
            <person name="Lipzen A."/>
            <person name="Lundell T."/>
            <person name="Morin E."/>
            <person name="Murat C."/>
            <person name="Riley R."/>
            <person name="Ohm R."/>
            <person name="Sun H."/>
            <person name="Tunlid A."/>
            <person name="Henrissat B."/>
            <person name="Grigoriev I.V."/>
            <person name="Hibbett D.S."/>
            <person name="Martin F."/>
        </authorList>
    </citation>
    <scope>NUCLEOTIDE SEQUENCE [LARGE SCALE GENOMIC DNA]</scope>
    <source>
        <strain evidence="4">FD-334 SS-4</strain>
    </source>
</reference>
<protein>
    <recommendedName>
        <fullName evidence="2">N-acetyltransferase domain-containing protein</fullName>
    </recommendedName>
</protein>
<dbReference type="OMA" id="IGVMCIG"/>
<evidence type="ECO:0000313" key="3">
    <source>
        <dbReference type="EMBL" id="KJA18760.1"/>
    </source>
</evidence>